<keyword evidence="2" id="KW-1133">Transmembrane helix</keyword>
<feature type="region of interest" description="Disordered" evidence="1">
    <location>
        <begin position="97"/>
        <end position="121"/>
    </location>
</feature>
<feature type="region of interest" description="Disordered" evidence="1">
    <location>
        <begin position="1"/>
        <end position="36"/>
    </location>
</feature>
<accession>A0A164TZL4</accession>
<gene>
    <name evidence="3" type="ORF">DCAR_025289</name>
</gene>
<organism evidence="3">
    <name type="scientific">Daucus carota subsp. sativus</name>
    <name type="common">Carrot</name>
    <dbReference type="NCBI Taxonomy" id="79200"/>
    <lineage>
        <taxon>Eukaryota</taxon>
        <taxon>Viridiplantae</taxon>
        <taxon>Streptophyta</taxon>
        <taxon>Embryophyta</taxon>
        <taxon>Tracheophyta</taxon>
        <taxon>Spermatophyta</taxon>
        <taxon>Magnoliopsida</taxon>
        <taxon>eudicotyledons</taxon>
        <taxon>Gunneridae</taxon>
        <taxon>Pentapetalae</taxon>
        <taxon>asterids</taxon>
        <taxon>campanulids</taxon>
        <taxon>Apiales</taxon>
        <taxon>Apiaceae</taxon>
        <taxon>Apioideae</taxon>
        <taxon>Scandiceae</taxon>
        <taxon>Daucinae</taxon>
        <taxon>Daucus</taxon>
        <taxon>Daucus sect. Daucus</taxon>
    </lineage>
</organism>
<evidence type="ECO:0000256" key="1">
    <source>
        <dbReference type="SAM" id="MobiDB-lite"/>
    </source>
</evidence>
<dbReference type="STRING" id="79200.A0A164TZL4"/>
<evidence type="ECO:0000313" key="3">
    <source>
        <dbReference type="EMBL" id="KZM88214.1"/>
    </source>
</evidence>
<reference evidence="3" key="1">
    <citation type="journal article" date="2016" name="Nat. Genet.">
        <title>A high-quality carrot genome assembly provides new insights into carotenoid accumulation and asterid genome evolution.</title>
        <authorList>
            <person name="Iorizzo M."/>
            <person name="Ellison S."/>
            <person name="Senalik D."/>
            <person name="Zeng P."/>
            <person name="Satapoomin P."/>
            <person name="Huang J."/>
            <person name="Bowman M."/>
            <person name="Iovene M."/>
            <person name="Sanseverino W."/>
            <person name="Cavagnaro P."/>
            <person name="Yildiz M."/>
            <person name="Macko-Podgorni A."/>
            <person name="Moranska E."/>
            <person name="Grzebelus E."/>
            <person name="Grzebelus D."/>
            <person name="Ashrafi H."/>
            <person name="Zheng Z."/>
            <person name="Cheng S."/>
            <person name="Spooner D."/>
            <person name="Van Deynze A."/>
            <person name="Simon P."/>
        </authorList>
    </citation>
    <scope>NUCLEOTIDE SEQUENCE [LARGE SCALE GENOMIC DNA]</scope>
    <source>
        <tissue evidence="3">Leaf</tissue>
    </source>
</reference>
<feature type="compositionally biased region" description="Basic and acidic residues" evidence="1">
    <location>
        <begin position="24"/>
        <end position="36"/>
    </location>
</feature>
<dbReference type="Gramene" id="KZM88214">
    <property type="protein sequence ID" value="KZM88214"/>
    <property type="gene ID" value="DCAR_025289"/>
</dbReference>
<dbReference type="PANTHER" id="PTHR34188">
    <property type="entry name" value="OS01G0299500 PROTEIN"/>
    <property type="match status" value="1"/>
</dbReference>
<proteinExistence type="predicted"/>
<sequence>MGNLDSEGSDTDLDLESGGTTSEEDGRIVPDLSAEHGKKVLRRTWSGFVGLNRSARVGNGLNSYDEVSISGRASADNVNIISDQLARDVDSLEKKISREKKKTSNSKNPSKPPRPPKGPLLDAADMKFVKEFSELARLKRRRVERMNKLKKKKSEQESSSCSNVIAMVVTCVFGFVIIFHETNFRIQFIHSTDFLVLTYDSNEECSLPLSSENLESASSLDDVLLLDLILK</sequence>
<feature type="transmembrane region" description="Helical" evidence="2">
    <location>
        <begin position="160"/>
        <end position="179"/>
    </location>
</feature>
<keyword evidence="2" id="KW-0812">Transmembrane</keyword>
<protein>
    <submittedName>
        <fullName evidence="3">Uncharacterized protein</fullName>
    </submittedName>
</protein>
<dbReference type="OMA" id="FAEDNCK"/>
<keyword evidence="2" id="KW-0472">Membrane</keyword>
<name>A0A164TZL4_DAUCS</name>
<dbReference type="PANTHER" id="PTHR34188:SF20">
    <property type="entry name" value="PROTEIN, PUTATIVE-RELATED"/>
    <property type="match status" value="1"/>
</dbReference>
<dbReference type="AlphaFoldDB" id="A0A164TZL4"/>
<comment type="caution">
    <text evidence="3">The sequence shown here is derived from an EMBL/GenBank/DDBJ whole genome shotgun (WGS) entry which is preliminary data.</text>
</comment>
<evidence type="ECO:0000256" key="2">
    <source>
        <dbReference type="SAM" id="Phobius"/>
    </source>
</evidence>
<dbReference type="EMBL" id="LNRQ01000007">
    <property type="protein sequence ID" value="KZM88214.1"/>
    <property type="molecule type" value="Genomic_DNA"/>
</dbReference>